<keyword evidence="3" id="KW-1185">Reference proteome</keyword>
<dbReference type="EMBL" id="MLFU01000005">
    <property type="protein sequence ID" value="KAK1508497.1"/>
    <property type="molecule type" value="Genomic_DNA"/>
</dbReference>
<feature type="region of interest" description="Disordered" evidence="1">
    <location>
        <begin position="162"/>
        <end position="193"/>
    </location>
</feature>
<dbReference type="GeneID" id="85402560"/>
<name>A0ABQ9RNC7_9PEZI</name>
<evidence type="ECO:0000256" key="1">
    <source>
        <dbReference type="SAM" id="MobiDB-lite"/>
    </source>
</evidence>
<sequence>MLSAAARRPWPAPRPRPVGFRPGGVCFCFSAPLDFSVNSVISQALGSTRHCGRAEIPRVAPGGFQDSRVSQDRSRPCSLCQLSYFLQILQVFFSFLSLLFQFGCYSCPINLPLCVALQHTPHPSRPKERSQGMQYFDPDGCLAYGGDDDVTCRWKKGPGLWEGRGARKPQPPLGEEIMNSKKKTGVCSHKSKL</sequence>
<dbReference type="Proteomes" id="UP001227543">
    <property type="component" value="Unassembled WGS sequence"/>
</dbReference>
<dbReference type="RefSeq" id="XP_060386955.1">
    <property type="nucleotide sequence ID" value="XM_060518322.1"/>
</dbReference>
<comment type="caution">
    <text evidence="2">The sequence shown here is derived from an EMBL/GenBank/DDBJ whole genome shotgun (WGS) entry which is preliminary data.</text>
</comment>
<proteinExistence type="predicted"/>
<organism evidence="2 3">
    <name type="scientific">Colletotrichum tamarilloi</name>
    <dbReference type="NCBI Taxonomy" id="1209934"/>
    <lineage>
        <taxon>Eukaryota</taxon>
        <taxon>Fungi</taxon>
        <taxon>Dikarya</taxon>
        <taxon>Ascomycota</taxon>
        <taxon>Pezizomycotina</taxon>
        <taxon>Sordariomycetes</taxon>
        <taxon>Hypocreomycetidae</taxon>
        <taxon>Glomerellales</taxon>
        <taxon>Glomerellaceae</taxon>
        <taxon>Colletotrichum</taxon>
        <taxon>Colletotrichum acutatum species complex</taxon>
    </lineage>
</organism>
<evidence type="ECO:0000313" key="2">
    <source>
        <dbReference type="EMBL" id="KAK1508497.1"/>
    </source>
</evidence>
<gene>
    <name evidence="2" type="ORF">CTAM01_02283</name>
</gene>
<reference evidence="2 3" key="1">
    <citation type="submission" date="2016-10" db="EMBL/GenBank/DDBJ databases">
        <title>The genome sequence of Colletotrichum fioriniae PJ7.</title>
        <authorList>
            <person name="Baroncelli R."/>
        </authorList>
    </citation>
    <scope>NUCLEOTIDE SEQUENCE [LARGE SCALE GENOMIC DNA]</scope>
    <source>
        <strain evidence="2 3">Tom-12</strain>
    </source>
</reference>
<accession>A0ABQ9RNC7</accession>
<protein>
    <submittedName>
        <fullName evidence="2">Uncharacterized protein</fullName>
    </submittedName>
</protein>
<feature type="compositionally biased region" description="Basic residues" evidence="1">
    <location>
        <begin position="180"/>
        <end position="193"/>
    </location>
</feature>
<evidence type="ECO:0000313" key="3">
    <source>
        <dbReference type="Proteomes" id="UP001227543"/>
    </source>
</evidence>